<dbReference type="SUPFAM" id="SSF51206">
    <property type="entry name" value="cAMP-binding domain-like"/>
    <property type="match status" value="1"/>
</dbReference>
<evidence type="ECO:0000313" key="6">
    <source>
        <dbReference type="EMBL" id="MDR9759009.1"/>
    </source>
</evidence>
<keyword evidence="1" id="KW-0805">Transcription regulation</keyword>
<evidence type="ECO:0000256" key="2">
    <source>
        <dbReference type="ARBA" id="ARBA00023125"/>
    </source>
</evidence>
<sequence>MFTENEMLLRSELFEGLDADAVRSMLALVELRTFAVNERIAAEGQHASQVFYVVRGLVRLTKAESGGREADVCVCEQGDTFAEYLVPGGDVYAQGAWAADITELALFDLPGLRQLAAKNSGVQRNVMRIMARHLLGSLECIAGDRLHTAAQRVANYFVSCCPEATAQATFRLPYQKRILAGKLGLAPEALSRAFATLSDAGVAVKGRMVSIGNVALLRDAC</sequence>
<dbReference type="Pfam" id="PF13545">
    <property type="entry name" value="HTH_Crp_2"/>
    <property type="match status" value="1"/>
</dbReference>
<dbReference type="EMBL" id="JAVLSH010000002">
    <property type="protein sequence ID" value="MDR9759009.1"/>
    <property type="molecule type" value="Genomic_DNA"/>
</dbReference>
<comment type="caution">
    <text evidence="6">The sequence shown here is derived from an EMBL/GenBank/DDBJ whole genome shotgun (WGS) entry which is preliminary data.</text>
</comment>
<accession>A0AAW8NVT3</accession>
<reference evidence="7" key="1">
    <citation type="submission" date="2023-07" db="EMBL/GenBank/DDBJ databases">
        <title>Genomic characterization of faba bean (Vicia faba) microsymbionts in Mexican soils.</title>
        <authorList>
            <person name="Rivera Orduna F.N."/>
            <person name="Guevara-Luna J."/>
            <person name="Yan J."/>
            <person name="Arroyo-Herrera I."/>
            <person name="Li Y."/>
            <person name="Vasquez-Murrieta M.S."/>
            <person name="Wang E.T."/>
        </authorList>
    </citation>
    <scope>NUCLEOTIDE SEQUENCE [LARGE SCALE GENOMIC DNA]</scope>
    <source>
        <strain evidence="7">CH6</strain>
    </source>
</reference>
<gene>
    <name evidence="6" type="ORF">RJJ37_05065</name>
</gene>
<dbReference type="GO" id="GO:0006355">
    <property type="term" value="P:regulation of DNA-templated transcription"/>
    <property type="evidence" value="ECO:0007669"/>
    <property type="project" value="InterPro"/>
</dbReference>
<dbReference type="Pfam" id="PF00027">
    <property type="entry name" value="cNMP_binding"/>
    <property type="match status" value="1"/>
</dbReference>
<dbReference type="CDD" id="cd00038">
    <property type="entry name" value="CAP_ED"/>
    <property type="match status" value="1"/>
</dbReference>
<evidence type="ECO:0000256" key="3">
    <source>
        <dbReference type="ARBA" id="ARBA00023163"/>
    </source>
</evidence>
<keyword evidence="3" id="KW-0804">Transcription</keyword>
<evidence type="ECO:0000313" key="7">
    <source>
        <dbReference type="Proteomes" id="UP001269402"/>
    </source>
</evidence>
<dbReference type="PROSITE" id="PS51063">
    <property type="entry name" value="HTH_CRP_2"/>
    <property type="match status" value="1"/>
</dbReference>
<dbReference type="InterPro" id="IPR012318">
    <property type="entry name" value="HTH_CRP"/>
</dbReference>
<dbReference type="RefSeq" id="WP_097628306.1">
    <property type="nucleotide sequence ID" value="NZ_JAILYG010000001.1"/>
</dbReference>
<protein>
    <submittedName>
        <fullName evidence="6">Crp/Fnr family transcriptional regulator</fullName>
    </submittedName>
</protein>
<feature type="domain" description="Cyclic nucleotide-binding" evidence="4">
    <location>
        <begin position="13"/>
        <end position="133"/>
    </location>
</feature>
<feature type="domain" description="HTH crp-type" evidence="5">
    <location>
        <begin position="147"/>
        <end position="215"/>
    </location>
</feature>
<keyword evidence="2" id="KW-0238">DNA-binding</keyword>
<dbReference type="SMART" id="SM00100">
    <property type="entry name" value="cNMP"/>
    <property type="match status" value="1"/>
</dbReference>
<dbReference type="Gene3D" id="1.10.10.10">
    <property type="entry name" value="Winged helix-like DNA-binding domain superfamily/Winged helix DNA-binding domain"/>
    <property type="match status" value="1"/>
</dbReference>
<dbReference type="InterPro" id="IPR000595">
    <property type="entry name" value="cNMP-bd_dom"/>
</dbReference>
<dbReference type="Proteomes" id="UP001269402">
    <property type="component" value="Unassembled WGS sequence"/>
</dbReference>
<name>A0AAW8NVT3_9HYPH</name>
<dbReference type="InterPro" id="IPR014710">
    <property type="entry name" value="RmlC-like_jellyroll"/>
</dbReference>
<dbReference type="GO" id="GO:0003677">
    <property type="term" value="F:DNA binding"/>
    <property type="evidence" value="ECO:0007669"/>
    <property type="project" value="UniProtKB-KW"/>
</dbReference>
<keyword evidence="7" id="KW-1185">Reference proteome</keyword>
<dbReference type="Gene3D" id="2.60.120.10">
    <property type="entry name" value="Jelly Rolls"/>
    <property type="match status" value="1"/>
</dbReference>
<dbReference type="InterPro" id="IPR018490">
    <property type="entry name" value="cNMP-bd_dom_sf"/>
</dbReference>
<organism evidence="6 7">
    <name type="scientific">Rhizobium redzepovicii</name>
    <dbReference type="NCBI Taxonomy" id="2867518"/>
    <lineage>
        <taxon>Bacteria</taxon>
        <taxon>Pseudomonadati</taxon>
        <taxon>Pseudomonadota</taxon>
        <taxon>Alphaproteobacteria</taxon>
        <taxon>Hyphomicrobiales</taxon>
        <taxon>Rhizobiaceae</taxon>
        <taxon>Rhizobium/Agrobacterium group</taxon>
        <taxon>Rhizobium</taxon>
    </lineage>
</organism>
<evidence type="ECO:0000259" key="5">
    <source>
        <dbReference type="PROSITE" id="PS51063"/>
    </source>
</evidence>
<proteinExistence type="predicted"/>
<evidence type="ECO:0000256" key="1">
    <source>
        <dbReference type="ARBA" id="ARBA00023015"/>
    </source>
</evidence>
<dbReference type="AlphaFoldDB" id="A0AAW8NVT3"/>
<evidence type="ECO:0000259" key="4">
    <source>
        <dbReference type="PROSITE" id="PS50042"/>
    </source>
</evidence>
<dbReference type="InterPro" id="IPR036388">
    <property type="entry name" value="WH-like_DNA-bd_sf"/>
</dbReference>
<dbReference type="PROSITE" id="PS50042">
    <property type="entry name" value="CNMP_BINDING_3"/>
    <property type="match status" value="1"/>
</dbReference>